<comment type="caution">
    <text evidence="1">The sequence shown here is derived from an EMBL/GenBank/DDBJ whole genome shotgun (WGS) entry which is preliminary data.</text>
</comment>
<gene>
    <name evidence="1" type="ORF">QQF64_029498</name>
</gene>
<keyword evidence="2" id="KW-1185">Reference proteome</keyword>
<evidence type="ECO:0000313" key="2">
    <source>
        <dbReference type="Proteomes" id="UP001558613"/>
    </source>
</evidence>
<protein>
    <recommendedName>
        <fullName evidence="3">Secreted protein</fullName>
    </recommendedName>
</protein>
<reference evidence="1 2" key="1">
    <citation type="submission" date="2023-09" db="EMBL/GenBank/DDBJ databases">
        <authorList>
            <person name="Wang M."/>
        </authorList>
    </citation>
    <scope>NUCLEOTIDE SEQUENCE [LARGE SCALE GENOMIC DNA]</scope>
    <source>
        <strain evidence="1">GT-2023</strain>
        <tissue evidence="1">Liver</tissue>
    </source>
</reference>
<proteinExistence type="predicted"/>
<dbReference type="Proteomes" id="UP001558613">
    <property type="component" value="Unassembled WGS sequence"/>
</dbReference>
<sequence>MPSFLLLLFVSGGPPSPFPALLPVLGREYETRRDARRSDVRKEIQRAPSDAARAGKSSAAVRACVCINPLLSLPLLSRFPTRPLTRTELRGHCVV</sequence>
<organism evidence="1 2">
    <name type="scientific">Cirrhinus molitorella</name>
    <name type="common">mud carp</name>
    <dbReference type="NCBI Taxonomy" id="172907"/>
    <lineage>
        <taxon>Eukaryota</taxon>
        <taxon>Metazoa</taxon>
        <taxon>Chordata</taxon>
        <taxon>Craniata</taxon>
        <taxon>Vertebrata</taxon>
        <taxon>Euteleostomi</taxon>
        <taxon>Actinopterygii</taxon>
        <taxon>Neopterygii</taxon>
        <taxon>Teleostei</taxon>
        <taxon>Ostariophysi</taxon>
        <taxon>Cypriniformes</taxon>
        <taxon>Cyprinidae</taxon>
        <taxon>Labeoninae</taxon>
        <taxon>Labeonini</taxon>
        <taxon>Cirrhinus</taxon>
    </lineage>
</organism>
<dbReference type="EMBL" id="JAYMGO010000007">
    <property type="protein sequence ID" value="KAL1270482.1"/>
    <property type="molecule type" value="Genomic_DNA"/>
</dbReference>
<evidence type="ECO:0008006" key="3">
    <source>
        <dbReference type="Google" id="ProtNLM"/>
    </source>
</evidence>
<evidence type="ECO:0000313" key="1">
    <source>
        <dbReference type="EMBL" id="KAL1270482.1"/>
    </source>
</evidence>
<name>A0ABR3N0P1_9TELE</name>
<accession>A0ABR3N0P1</accession>